<gene>
    <name evidence="2" type="ORF">H9Q08_20055</name>
</gene>
<dbReference type="InterPro" id="IPR036490">
    <property type="entry name" value="ThsB_TIR-like_sf"/>
</dbReference>
<evidence type="ECO:0000259" key="1">
    <source>
        <dbReference type="Pfam" id="PF13676"/>
    </source>
</evidence>
<dbReference type="SUPFAM" id="SSF52206">
    <property type="entry name" value="Hypothetical protein MTH538"/>
    <property type="match status" value="1"/>
</dbReference>
<dbReference type="EMBL" id="JACSGT010000003">
    <property type="protein sequence ID" value="MCF2221564.1"/>
    <property type="molecule type" value="Genomic_DNA"/>
</dbReference>
<dbReference type="Proteomes" id="UP001430374">
    <property type="component" value="Unassembled WGS sequence"/>
</dbReference>
<dbReference type="RefSeq" id="WP_235132840.1">
    <property type="nucleotide sequence ID" value="NZ_JACSGT010000003.1"/>
</dbReference>
<dbReference type="Pfam" id="PF13676">
    <property type="entry name" value="TIR_2"/>
    <property type="match status" value="1"/>
</dbReference>
<comment type="caution">
    <text evidence="2">The sequence shown here is derived from an EMBL/GenBank/DDBJ whole genome shotgun (WGS) entry which is preliminary data.</text>
</comment>
<accession>A0ABS9CD14</accession>
<proteinExistence type="predicted"/>
<protein>
    <submittedName>
        <fullName evidence="2">Toll/interleukin-1 receptor domain-containing protein</fullName>
    </submittedName>
</protein>
<dbReference type="Gene3D" id="3.40.50.9200">
    <property type="entry name" value="Hypothetical protein MTH538"/>
    <property type="match status" value="1"/>
</dbReference>
<keyword evidence="3" id="KW-1185">Reference proteome</keyword>
<dbReference type="InterPro" id="IPR000157">
    <property type="entry name" value="TIR_dom"/>
</dbReference>
<keyword evidence="2" id="KW-0675">Receptor</keyword>
<organism evidence="2 3">
    <name type="scientific">Chryseobacterium indicum</name>
    <dbReference type="NCBI Taxonomy" id="2766954"/>
    <lineage>
        <taxon>Bacteria</taxon>
        <taxon>Pseudomonadati</taxon>
        <taxon>Bacteroidota</taxon>
        <taxon>Flavobacteriia</taxon>
        <taxon>Flavobacteriales</taxon>
        <taxon>Weeksellaceae</taxon>
        <taxon>Chryseobacterium group</taxon>
        <taxon>Chryseobacterium</taxon>
    </lineage>
</organism>
<evidence type="ECO:0000313" key="2">
    <source>
        <dbReference type="EMBL" id="MCF2221564.1"/>
    </source>
</evidence>
<feature type="domain" description="TIR" evidence="1">
    <location>
        <begin position="7"/>
        <end position="102"/>
    </location>
</feature>
<sequence>MRKYNKIFISHQNVNDEKIKELADQLEENGCEVMISNLEKQLPELSDEEITYEQIDECEALLVLIGKGPNDNICVEKEIEEADRQDKIVVGIYMGGDEKSIPKSLENIGEGLIIYDIKKILSVLDGNPCPWEDNRGFPRQPINKVDKRDC</sequence>
<reference evidence="2" key="1">
    <citation type="submission" date="2021-08" db="EMBL/GenBank/DDBJ databases">
        <title>Complete genome sequence of Chryseobacterium sp strain PS-8.</title>
        <authorList>
            <person name="Das S.K."/>
        </authorList>
    </citation>
    <scope>NUCLEOTIDE SEQUENCE</scope>
    <source>
        <strain evidence="2">PS-8</strain>
    </source>
</reference>
<name>A0ABS9CD14_9FLAO</name>
<evidence type="ECO:0000313" key="3">
    <source>
        <dbReference type="Proteomes" id="UP001430374"/>
    </source>
</evidence>